<name>A0A317DIV4_9ACTN</name>
<reference evidence="2 3" key="1">
    <citation type="submission" date="2018-05" db="EMBL/GenBank/DDBJ databases">
        <title>Micromonosporas from Atacama Desert.</title>
        <authorList>
            <person name="Carro L."/>
            <person name="Golinska P."/>
            <person name="Klenk H.-P."/>
            <person name="Goodfellow M."/>
        </authorList>
    </citation>
    <scope>NUCLEOTIDE SEQUENCE [LARGE SCALE GENOMIC DNA]</scope>
    <source>
        <strain evidence="2 3">4G51</strain>
    </source>
</reference>
<proteinExistence type="predicted"/>
<evidence type="ECO:0000313" key="2">
    <source>
        <dbReference type="EMBL" id="PWR14517.1"/>
    </source>
</evidence>
<feature type="signal peptide" evidence="1">
    <location>
        <begin position="1"/>
        <end position="15"/>
    </location>
</feature>
<dbReference type="PROSITE" id="PS51257">
    <property type="entry name" value="PROKAR_LIPOPROTEIN"/>
    <property type="match status" value="1"/>
</dbReference>
<keyword evidence="1" id="KW-0732">Signal</keyword>
<feature type="chain" id="PRO_5039150431" evidence="1">
    <location>
        <begin position="16"/>
        <end position="128"/>
    </location>
</feature>
<organism evidence="2 3">
    <name type="scientific">Micromonospora sicca</name>
    <dbReference type="NCBI Taxonomy" id="2202420"/>
    <lineage>
        <taxon>Bacteria</taxon>
        <taxon>Bacillati</taxon>
        <taxon>Actinomycetota</taxon>
        <taxon>Actinomycetes</taxon>
        <taxon>Micromonosporales</taxon>
        <taxon>Micromonosporaceae</taxon>
        <taxon>Micromonospora</taxon>
    </lineage>
</organism>
<gene>
    <name evidence="2" type="ORF">DKT69_15915</name>
</gene>
<protein>
    <submittedName>
        <fullName evidence="2">Uncharacterized protein</fullName>
    </submittedName>
</protein>
<accession>A0A317DIV4</accession>
<sequence length="128" mass="12853">MVPAMVRMLTHTATTALLLALIGCGDGGDSSSSTAPAPAPATLPACSDLLKPGQKIDQAKAEGGCLDPAGDVRVLGAFRCNNGRNLWLADASTGAPAGWGFGDGEFTAAPDAASDPGFRKAYQTCKSA</sequence>
<evidence type="ECO:0000313" key="3">
    <source>
        <dbReference type="Proteomes" id="UP000246050"/>
    </source>
</evidence>
<evidence type="ECO:0000256" key="1">
    <source>
        <dbReference type="SAM" id="SignalP"/>
    </source>
</evidence>
<comment type="caution">
    <text evidence="2">The sequence shown here is derived from an EMBL/GenBank/DDBJ whole genome shotgun (WGS) entry which is preliminary data.</text>
</comment>
<dbReference type="Proteomes" id="UP000246050">
    <property type="component" value="Unassembled WGS sequence"/>
</dbReference>
<dbReference type="AlphaFoldDB" id="A0A317DIV4"/>
<dbReference type="EMBL" id="QGKS01000229">
    <property type="protein sequence ID" value="PWR14517.1"/>
    <property type="molecule type" value="Genomic_DNA"/>
</dbReference>